<dbReference type="SUPFAM" id="SSF55298">
    <property type="entry name" value="YjgF-like"/>
    <property type="match status" value="1"/>
</dbReference>
<dbReference type="Gene3D" id="3.30.1330.40">
    <property type="entry name" value="RutC-like"/>
    <property type="match status" value="1"/>
</dbReference>
<dbReference type="PANTHER" id="PTHR11803">
    <property type="entry name" value="2-IMINOBUTANOATE/2-IMINOPROPANOATE DEAMINASE RIDA"/>
    <property type="match status" value="1"/>
</dbReference>
<dbReference type="Proteomes" id="UP000198769">
    <property type="component" value="Unassembled WGS sequence"/>
</dbReference>
<gene>
    <name evidence="2" type="ORF">SAMN05421594_0299</name>
</gene>
<comment type="similarity">
    <text evidence="1">Belongs to the RutC family.</text>
</comment>
<dbReference type="Pfam" id="PF01042">
    <property type="entry name" value="Ribonuc_L-PSP"/>
    <property type="match status" value="1"/>
</dbReference>
<organism evidence="2 3">
    <name type="scientific">Chryseobacterium oleae</name>
    <dbReference type="NCBI Taxonomy" id="491207"/>
    <lineage>
        <taxon>Bacteria</taxon>
        <taxon>Pseudomonadati</taxon>
        <taxon>Bacteroidota</taxon>
        <taxon>Flavobacteriia</taxon>
        <taxon>Flavobacteriales</taxon>
        <taxon>Weeksellaceae</taxon>
        <taxon>Chryseobacterium group</taxon>
        <taxon>Chryseobacterium</taxon>
    </lineage>
</organism>
<dbReference type="PANTHER" id="PTHR11803:SF58">
    <property type="entry name" value="PROTEIN HMF1-RELATED"/>
    <property type="match status" value="1"/>
</dbReference>
<dbReference type="InterPro" id="IPR006175">
    <property type="entry name" value="YjgF/YER057c/UK114"/>
</dbReference>
<dbReference type="EMBL" id="FOVD01000001">
    <property type="protein sequence ID" value="SFN00605.1"/>
    <property type="molecule type" value="Genomic_DNA"/>
</dbReference>
<evidence type="ECO:0000313" key="2">
    <source>
        <dbReference type="EMBL" id="SFN00605.1"/>
    </source>
</evidence>
<evidence type="ECO:0000313" key="3">
    <source>
        <dbReference type="Proteomes" id="UP000198769"/>
    </source>
</evidence>
<proteinExistence type="inferred from homology"/>
<dbReference type="AlphaFoldDB" id="A0A1I4VHK3"/>
<accession>A0A1I4VHK3</accession>
<reference evidence="3" key="1">
    <citation type="submission" date="2016-10" db="EMBL/GenBank/DDBJ databases">
        <authorList>
            <person name="Varghese N."/>
            <person name="Submissions S."/>
        </authorList>
    </citation>
    <scope>NUCLEOTIDE SEQUENCE [LARGE SCALE GENOMIC DNA]</scope>
    <source>
        <strain evidence="3">DSM 25575</strain>
    </source>
</reference>
<dbReference type="RefSeq" id="WP_228430661.1">
    <property type="nucleotide sequence ID" value="NZ_FOVD01000001.1"/>
</dbReference>
<dbReference type="InterPro" id="IPR035959">
    <property type="entry name" value="RutC-like_sf"/>
</dbReference>
<name>A0A1I4VHK3_CHROL</name>
<dbReference type="CDD" id="cd00448">
    <property type="entry name" value="YjgF_YER057c_UK114_family"/>
    <property type="match status" value="1"/>
</dbReference>
<dbReference type="GO" id="GO:0019239">
    <property type="term" value="F:deaminase activity"/>
    <property type="evidence" value="ECO:0007669"/>
    <property type="project" value="TreeGrafter"/>
</dbReference>
<keyword evidence="3" id="KW-1185">Reference proteome</keyword>
<sequence length="171" mass="19233">MKRIIFSLAAFCIGCLAFSQNKDQNKIMQKTDASSVISKNPKTLFDPTPFAFSHATSHEGEGQYVFISGQSGGEDLKHHLSADFRTQVKWSLKNLETVLAEYGLGVNDVLKITILIVDHDQEKLKIWTEEMHTTWKNHTFPASTLIPVPKLALDDMQIEVDAVAFSKNKMH</sequence>
<dbReference type="GO" id="GO:0005829">
    <property type="term" value="C:cytosol"/>
    <property type="evidence" value="ECO:0007669"/>
    <property type="project" value="TreeGrafter"/>
</dbReference>
<protein>
    <submittedName>
        <fullName evidence="2">Enamine deaminase RidA, house cleaning of reactive enamine intermediates, YjgF/YER057c/UK114 family</fullName>
    </submittedName>
</protein>
<evidence type="ECO:0000256" key="1">
    <source>
        <dbReference type="ARBA" id="ARBA00010552"/>
    </source>
</evidence>